<evidence type="ECO:0000313" key="2">
    <source>
        <dbReference type="EMBL" id="GIY43156.1"/>
    </source>
</evidence>
<proteinExistence type="predicted"/>
<evidence type="ECO:0000313" key="1">
    <source>
        <dbReference type="EMBL" id="GIX77386.1"/>
    </source>
</evidence>
<name>A0AAV4MY51_9ARAC</name>
<reference evidence="1 3" key="1">
    <citation type="submission" date="2021-06" db="EMBL/GenBank/DDBJ databases">
        <title>Caerostris darwini draft genome.</title>
        <authorList>
            <person name="Kono N."/>
            <person name="Arakawa K."/>
        </authorList>
    </citation>
    <scope>NUCLEOTIDE SEQUENCE [LARGE SCALE GENOMIC DNA]</scope>
</reference>
<organism evidence="1 3">
    <name type="scientific">Caerostris darwini</name>
    <dbReference type="NCBI Taxonomy" id="1538125"/>
    <lineage>
        <taxon>Eukaryota</taxon>
        <taxon>Metazoa</taxon>
        <taxon>Ecdysozoa</taxon>
        <taxon>Arthropoda</taxon>
        <taxon>Chelicerata</taxon>
        <taxon>Arachnida</taxon>
        <taxon>Araneae</taxon>
        <taxon>Araneomorphae</taxon>
        <taxon>Entelegynae</taxon>
        <taxon>Araneoidea</taxon>
        <taxon>Araneidae</taxon>
        <taxon>Caerostris</taxon>
    </lineage>
</organism>
<dbReference type="Proteomes" id="UP001054837">
    <property type="component" value="Unassembled WGS sequence"/>
</dbReference>
<evidence type="ECO:0000313" key="3">
    <source>
        <dbReference type="Proteomes" id="UP001054837"/>
    </source>
</evidence>
<dbReference type="EMBL" id="BPLQ01001011">
    <property type="protein sequence ID" value="GIX77386.1"/>
    <property type="molecule type" value="Genomic_DNA"/>
</dbReference>
<accession>A0AAV4MY51</accession>
<protein>
    <submittedName>
        <fullName evidence="1">Retrovirus-related Pol polyprotein from type-1 retrotransposable element R2</fullName>
    </submittedName>
</protein>
<comment type="caution">
    <text evidence="1">The sequence shown here is derived from an EMBL/GenBank/DDBJ whole genome shotgun (WGS) entry which is preliminary data.</text>
</comment>
<sequence length="244" mass="27879">MGMVARTGIWSETLHGFDSQQQLVEETARHEGKHLEQVRTDTFPTRAALLRGGRSGTQECRLCRFPHETLRHLLSLCPALHGQIIRRHNRIVDLLASKAGEIGWRVRKEFRCRLESGETRVPDLIIHDGGGRAIVVDVAITYETEQPDVFERAYEAKVRKYECLRDYLKAERLGESVSVHGFVLGSRGAFPEINDPVLKDIGIRSWHFKAMLSRRFLQMSVDILCQLGVDTPDRWSILDEQYGT</sequence>
<dbReference type="AlphaFoldDB" id="A0AAV4MY51"/>
<keyword evidence="3" id="KW-1185">Reference proteome</keyword>
<gene>
    <name evidence="1" type="primary">PO21_46</name>
    <name evidence="1" type="ORF">CDAR_2561</name>
    <name evidence="2" type="ORF">CDAR_502331</name>
</gene>
<dbReference type="EMBL" id="BPLQ01009308">
    <property type="protein sequence ID" value="GIY43156.1"/>
    <property type="molecule type" value="Genomic_DNA"/>
</dbReference>